<comment type="catalytic activity">
    <reaction evidence="57">
        <text>(2E)-tetradecenoyl-[ACP] + NADPH + H(+) = tetradecanoyl-[ACP] + NADP(+)</text>
        <dbReference type="Rhea" id="RHEA:41896"/>
        <dbReference type="Rhea" id="RHEA-COMP:9647"/>
        <dbReference type="Rhea" id="RHEA-COMP:9648"/>
        <dbReference type="ChEBI" id="CHEBI:15378"/>
        <dbReference type="ChEBI" id="CHEBI:57783"/>
        <dbReference type="ChEBI" id="CHEBI:58349"/>
        <dbReference type="ChEBI" id="CHEBI:78475"/>
        <dbReference type="ChEBI" id="CHEBI:78477"/>
    </reaction>
    <physiologicalReaction direction="left-to-right" evidence="57">
        <dbReference type="Rhea" id="RHEA:41897"/>
    </physiologicalReaction>
</comment>
<dbReference type="Pfam" id="PF21149">
    <property type="entry name" value="FAS_pseudo-KR"/>
    <property type="match status" value="1"/>
</dbReference>
<dbReference type="Gene3D" id="3.90.180.10">
    <property type="entry name" value="Medium-chain alcohol dehydrogenases, catalytic domain"/>
    <property type="match status" value="1"/>
</dbReference>
<dbReference type="Pfam" id="PF00550">
    <property type="entry name" value="PP-binding"/>
    <property type="match status" value="1"/>
</dbReference>
<keyword evidence="22" id="KW-0511">Multifunctional enzyme</keyword>
<dbReference type="SMART" id="SM00823">
    <property type="entry name" value="PKS_PP"/>
    <property type="match status" value="1"/>
</dbReference>
<dbReference type="Gene3D" id="3.10.129.110">
    <property type="entry name" value="Polyketide synthase dehydratase"/>
    <property type="match status" value="1"/>
</dbReference>
<evidence type="ECO:0000256" key="53">
    <source>
        <dbReference type="ARBA" id="ARBA00048704"/>
    </source>
</evidence>
<dbReference type="InterPro" id="IPR009081">
    <property type="entry name" value="PP-bd_ACP"/>
</dbReference>
<evidence type="ECO:0000256" key="62">
    <source>
        <dbReference type="ARBA" id="ARBA00049521"/>
    </source>
</evidence>
<evidence type="ECO:0000256" key="12">
    <source>
        <dbReference type="ARBA" id="ARBA00022799"/>
    </source>
</evidence>
<dbReference type="Gene3D" id="3.40.50.720">
    <property type="entry name" value="NAD(P)-binding Rossmann-like Domain"/>
    <property type="match status" value="1"/>
</dbReference>
<keyword evidence="19" id="KW-0520">NAD</keyword>
<dbReference type="InterPro" id="IPR020807">
    <property type="entry name" value="PKS_DH"/>
</dbReference>
<feature type="region of interest" description="Disordered" evidence="65">
    <location>
        <begin position="1"/>
        <end position="21"/>
    </location>
</feature>
<keyword evidence="11" id="KW-0808">Transferase</keyword>
<evidence type="ECO:0000256" key="30">
    <source>
        <dbReference type="ARBA" id="ARBA00023401"/>
    </source>
</evidence>
<evidence type="ECO:0000256" key="8">
    <source>
        <dbReference type="ARBA" id="ARBA00022450"/>
    </source>
</evidence>
<proteinExistence type="predicted"/>
<accession>A0A0M4EP38</accession>
<keyword evidence="20" id="KW-0443">Lipid metabolism</keyword>
<evidence type="ECO:0000256" key="61">
    <source>
        <dbReference type="ARBA" id="ARBA00049449"/>
    </source>
</evidence>
<dbReference type="InterPro" id="IPR029058">
    <property type="entry name" value="AB_hydrolase_fold"/>
</dbReference>
<protein>
    <recommendedName>
        <fullName evidence="7">Fatty acid synthase</fullName>
        <ecNumber evidence="5">1.1.1.100</ecNumber>
        <ecNumber evidence="2">1.3.1.39</ecNumber>
        <ecNumber evidence="6">2.3.1.41</ecNumber>
        <ecNumber evidence="4">2.3.1.85</ecNumber>
        <ecNumber evidence="3">3.1.2.14</ecNumber>
    </recommendedName>
</protein>
<comment type="catalytic activity">
    <reaction evidence="30">
        <text>(3R)-hydroxyhexadecanoyl-[ACP] = (2E)-hexadecenoyl-[ACP] + H2O</text>
        <dbReference type="Rhea" id="RHEA:41908"/>
        <dbReference type="Rhea" id="RHEA-COMP:9650"/>
        <dbReference type="Rhea" id="RHEA-COMP:9651"/>
        <dbReference type="ChEBI" id="CHEBI:15377"/>
        <dbReference type="ChEBI" id="CHEBI:78480"/>
        <dbReference type="ChEBI" id="CHEBI:78481"/>
    </reaction>
    <physiologicalReaction direction="left-to-right" evidence="30">
        <dbReference type="Rhea" id="RHEA:41909"/>
    </physiologicalReaction>
</comment>
<evidence type="ECO:0000259" key="67">
    <source>
        <dbReference type="PROSITE" id="PS52004"/>
    </source>
</evidence>
<dbReference type="Gene3D" id="3.40.366.10">
    <property type="entry name" value="Malonyl-Coenzyme A Acyl Carrier Protein, domain 2"/>
    <property type="match status" value="1"/>
</dbReference>
<feature type="active site" description="Proton donor; for dehydratase activity" evidence="64">
    <location>
        <position position="1052"/>
    </location>
</feature>
<dbReference type="PANTHER" id="PTHR43775">
    <property type="entry name" value="FATTY ACID SYNTHASE"/>
    <property type="match status" value="1"/>
</dbReference>
<comment type="catalytic activity">
    <reaction evidence="44">
        <text>acetyl-[ACP] + malonyl-[ACP] + H(+) = 3-oxobutanoyl-[ACP] + holo-[ACP] + CO2</text>
        <dbReference type="Rhea" id="RHEA:41800"/>
        <dbReference type="Rhea" id="RHEA-COMP:9621"/>
        <dbReference type="Rhea" id="RHEA-COMP:9623"/>
        <dbReference type="Rhea" id="RHEA-COMP:9625"/>
        <dbReference type="Rhea" id="RHEA-COMP:9685"/>
        <dbReference type="ChEBI" id="CHEBI:15378"/>
        <dbReference type="ChEBI" id="CHEBI:16526"/>
        <dbReference type="ChEBI" id="CHEBI:64479"/>
        <dbReference type="ChEBI" id="CHEBI:78446"/>
        <dbReference type="ChEBI" id="CHEBI:78449"/>
        <dbReference type="ChEBI" id="CHEBI:78450"/>
    </reaction>
    <physiologicalReaction direction="left-to-right" evidence="44">
        <dbReference type="Rhea" id="RHEA:41801"/>
    </physiologicalReaction>
</comment>
<comment type="catalytic activity">
    <reaction evidence="45">
        <text>hexadecanoyl-[ACP] + malonyl-[ACP] + H(+) = 3-oxooctadecanoyl-[ACP] + holo-[ACP] + CO2</text>
        <dbReference type="Rhea" id="RHEA:41916"/>
        <dbReference type="Rhea" id="RHEA-COMP:9623"/>
        <dbReference type="Rhea" id="RHEA-COMP:9652"/>
        <dbReference type="Rhea" id="RHEA-COMP:9653"/>
        <dbReference type="Rhea" id="RHEA-COMP:9685"/>
        <dbReference type="ChEBI" id="CHEBI:15378"/>
        <dbReference type="ChEBI" id="CHEBI:16526"/>
        <dbReference type="ChEBI" id="CHEBI:64479"/>
        <dbReference type="ChEBI" id="CHEBI:78449"/>
        <dbReference type="ChEBI" id="CHEBI:78483"/>
        <dbReference type="ChEBI" id="CHEBI:78487"/>
    </reaction>
    <physiologicalReaction direction="left-to-right" evidence="45">
        <dbReference type="Rhea" id="RHEA:41917"/>
    </physiologicalReaction>
</comment>
<dbReference type="InterPro" id="IPR042104">
    <property type="entry name" value="PKS_dehydratase_sf"/>
</dbReference>
<gene>
    <name evidence="69" type="ORF">Dbus_chr2Lg367</name>
</gene>
<evidence type="ECO:0000256" key="35">
    <source>
        <dbReference type="ARBA" id="ARBA00047394"/>
    </source>
</evidence>
<evidence type="ECO:0000256" key="3">
    <source>
        <dbReference type="ARBA" id="ARBA00012480"/>
    </source>
</evidence>
<comment type="catalytic activity">
    <reaction evidence="47">
        <text>tetradecanoyl-[ACP] + H2O = tetradecanoate + holo-[ACP] + H(+)</text>
        <dbReference type="Rhea" id="RHEA:30123"/>
        <dbReference type="Rhea" id="RHEA-COMP:9648"/>
        <dbReference type="Rhea" id="RHEA-COMP:9685"/>
        <dbReference type="ChEBI" id="CHEBI:15377"/>
        <dbReference type="ChEBI" id="CHEBI:15378"/>
        <dbReference type="ChEBI" id="CHEBI:30807"/>
        <dbReference type="ChEBI" id="CHEBI:64479"/>
        <dbReference type="ChEBI" id="CHEBI:78477"/>
        <dbReference type="EC" id="3.1.2.14"/>
    </reaction>
    <physiologicalReaction direction="left-to-right" evidence="47">
        <dbReference type="Rhea" id="RHEA:30124"/>
    </physiologicalReaction>
</comment>
<dbReference type="GO" id="GO:0141148">
    <property type="term" value="F:enoyl-[acyl-carrier-protein] reductase (NADPH) activity"/>
    <property type="evidence" value="ECO:0007669"/>
    <property type="project" value="UniProtKB-EC"/>
</dbReference>
<evidence type="ECO:0000259" key="68">
    <source>
        <dbReference type="PROSITE" id="PS52019"/>
    </source>
</evidence>
<keyword evidence="70" id="KW-1185">Reference proteome</keyword>
<evidence type="ECO:0000256" key="39">
    <source>
        <dbReference type="ARBA" id="ARBA00047500"/>
    </source>
</evidence>
<dbReference type="SMART" id="SM00825">
    <property type="entry name" value="PKS_KS"/>
    <property type="match status" value="1"/>
</dbReference>
<dbReference type="Gene3D" id="1.10.1200.10">
    <property type="entry name" value="ACP-like"/>
    <property type="match status" value="1"/>
</dbReference>
<comment type="catalytic activity">
    <reaction evidence="25">
        <text>(3R)-hydroxyhexanoyl-[ACP] = (2E)-hexenoyl-[ACP] + H2O</text>
        <dbReference type="Rhea" id="RHEA:41828"/>
        <dbReference type="Rhea" id="RHEA-COMP:9630"/>
        <dbReference type="Rhea" id="RHEA-COMP:9631"/>
        <dbReference type="ChEBI" id="CHEBI:15377"/>
        <dbReference type="ChEBI" id="CHEBI:78457"/>
        <dbReference type="ChEBI" id="CHEBI:78458"/>
    </reaction>
    <physiologicalReaction direction="left-to-right" evidence="25">
        <dbReference type="Rhea" id="RHEA:41829"/>
    </physiologicalReaction>
</comment>
<organism evidence="69 70">
    <name type="scientific">Drosophila busckii</name>
    <name type="common">Fruit fly</name>
    <dbReference type="NCBI Taxonomy" id="30019"/>
    <lineage>
        <taxon>Eukaryota</taxon>
        <taxon>Metazoa</taxon>
        <taxon>Ecdysozoa</taxon>
        <taxon>Arthropoda</taxon>
        <taxon>Hexapoda</taxon>
        <taxon>Insecta</taxon>
        <taxon>Pterygota</taxon>
        <taxon>Neoptera</taxon>
        <taxon>Endopterygota</taxon>
        <taxon>Diptera</taxon>
        <taxon>Brachycera</taxon>
        <taxon>Muscomorpha</taxon>
        <taxon>Ephydroidea</taxon>
        <taxon>Drosophilidae</taxon>
        <taxon>Drosophila</taxon>
    </lineage>
</organism>
<comment type="catalytic activity">
    <reaction evidence="28">
        <text>(3R)-hydroxytetradecanoyl-[ACP] = (2E)-tetradecenoyl-[ACP] + H2O</text>
        <dbReference type="Rhea" id="RHEA:41892"/>
        <dbReference type="Rhea" id="RHEA-COMP:9646"/>
        <dbReference type="Rhea" id="RHEA-COMP:9647"/>
        <dbReference type="ChEBI" id="CHEBI:15377"/>
        <dbReference type="ChEBI" id="CHEBI:78474"/>
        <dbReference type="ChEBI" id="CHEBI:78475"/>
    </reaction>
    <physiologicalReaction direction="left-to-right" evidence="28">
        <dbReference type="Rhea" id="RHEA:41893"/>
    </physiologicalReaction>
</comment>
<dbReference type="SUPFAM" id="SSF52151">
    <property type="entry name" value="FabD/lysophospholipase-like"/>
    <property type="match status" value="1"/>
</dbReference>
<evidence type="ECO:0000256" key="20">
    <source>
        <dbReference type="ARBA" id="ARBA00023098"/>
    </source>
</evidence>
<dbReference type="SMART" id="SM00826">
    <property type="entry name" value="PKS_DH"/>
    <property type="match status" value="1"/>
</dbReference>
<evidence type="ECO:0000256" key="56">
    <source>
        <dbReference type="ARBA" id="ARBA00049109"/>
    </source>
</evidence>
<dbReference type="InterPro" id="IPR049900">
    <property type="entry name" value="PKS_mFAS_DH"/>
</dbReference>
<dbReference type="UniPathway" id="UPA00094"/>
<dbReference type="SMART" id="SM00822">
    <property type="entry name" value="PKS_KR"/>
    <property type="match status" value="1"/>
</dbReference>
<evidence type="ECO:0000256" key="54">
    <source>
        <dbReference type="ARBA" id="ARBA00048935"/>
    </source>
</evidence>
<dbReference type="GO" id="GO:0031177">
    <property type="term" value="F:phosphopantetheine binding"/>
    <property type="evidence" value="ECO:0007669"/>
    <property type="project" value="InterPro"/>
</dbReference>
<keyword evidence="13" id="KW-0378">Hydrolase</keyword>
<evidence type="ECO:0000259" key="66">
    <source>
        <dbReference type="PROSITE" id="PS50075"/>
    </source>
</evidence>
<dbReference type="Pfam" id="PF21089">
    <property type="entry name" value="PKS_DH_N"/>
    <property type="match status" value="1"/>
</dbReference>
<evidence type="ECO:0000256" key="15">
    <source>
        <dbReference type="ARBA" id="ARBA00022857"/>
    </source>
</evidence>
<evidence type="ECO:0000256" key="63">
    <source>
        <dbReference type="ARBA" id="ARBA00049533"/>
    </source>
</evidence>
<comment type="catalytic activity">
    <reaction evidence="55">
        <text>(2E)-octadecenoyl-[ACP] + NADPH + H(+) = octadecanoyl-[ACP] + NADP(+)</text>
        <dbReference type="Rhea" id="RHEA:41928"/>
        <dbReference type="Rhea" id="RHEA-COMP:9655"/>
        <dbReference type="Rhea" id="RHEA-COMP:9656"/>
        <dbReference type="ChEBI" id="CHEBI:15378"/>
        <dbReference type="ChEBI" id="CHEBI:57783"/>
        <dbReference type="ChEBI" id="CHEBI:58349"/>
        <dbReference type="ChEBI" id="CHEBI:78489"/>
        <dbReference type="ChEBI" id="CHEBI:78495"/>
    </reaction>
    <physiologicalReaction direction="left-to-right" evidence="55">
        <dbReference type="Rhea" id="RHEA:41929"/>
    </physiologicalReaction>
</comment>
<comment type="catalytic activity">
    <reaction evidence="53">
        <text>hexadecanoyl-[ACP] + H2O = hexadecanoate + holo-[ACP] + H(+)</text>
        <dbReference type="Rhea" id="RHEA:41932"/>
        <dbReference type="Rhea" id="RHEA-COMP:9652"/>
        <dbReference type="Rhea" id="RHEA-COMP:9685"/>
        <dbReference type="ChEBI" id="CHEBI:7896"/>
        <dbReference type="ChEBI" id="CHEBI:15377"/>
        <dbReference type="ChEBI" id="CHEBI:15378"/>
        <dbReference type="ChEBI" id="CHEBI:64479"/>
        <dbReference type="ChEBI" id="CHEBI:78483"/>
        <dbReference type="EC" id="3.1.2.14"/>
    </reaction>
    <physiologicalReaction direction="left-to-right" evidence="53">
        <dbReference type="Rhea" id="RHEA:41933"/>
    </physiologicalReaction>
</comment>
<dbReference type="Pfam" id="PF02801">
    <property type="entry name" value="Ketoacyl-synt_C"/>
    <property type="match status" value="1"/>
</dbReference>
<keyword evidence="9" id="KW-0444">Lipid biosynthesis</keyword>
<keyword evidence="18" id="KW-0560">Oxidoreductase</keyword>
<evidence type="ECO:0000256" key="17">
    <source>
        <dbReference type="ARBA" id="ARBA00022990"/>
    </source>
</evidence>
<evidence type="ECO:0000256" key="23">
    <source>
        <dbReference type="ARBA" id="ARBA00023332"/>
    </source>
</evidence>
<dbReference type="PROSITE" id="PS52004">
    <property type="entry name" value="KS3_2"/>
    <property type="match status" value="1"/>
</dbReference>
<comment type="catalytic activity">
    <reaction evidence="63">
        <text>octanoyl-[ACP] + malonyl-[ACP] + H(+) = 3-oxodecanoyl-[ACP] + holo-[ACP] + CO2</text>
        <dbReference type="Rhea" id="RHEA:41852"/>
        <dbReference type="Rhea" id="RHEA-COMP:9623"/>
        <dbReference type="Rhea" id="RHEA-COMP:9636"/>
        <dbReference type="Rhea" id="RHEA-COMP:9637"/>
        <dbReference type="Rhea" id="RHEA-COMP:9685"/>
        <dbReference type="ChEBI" id="CHEBI:15378"/>
        <dbReference type="ChEBI" id="CHEBI:16526"/>
        <dbReference type="ChEBI" id="CHEBI:64479"/>
        <dbReference type="ChEBI" id="CHEBI:78449"/>
        <dbReference type="ChEBI" id="CHEBI:78463"/>
        <dbReference type="ChEBI" id="CHEBI:78464"/>
    </reaction>
    <physiologicalReaction direction="left-to-right" evidence="63">
        <dbReference type="Rhea" id="RHEA:41853"/>
    </physiologicalReaction>
</comment>
<evidence type="ECO:0000256" key="9">
    <source>
        <dbReference type="ARBA" id="ARBA00022516"/>
    </source>
</evidence>
<keyword evidence="16" id="KW-0663">Pyridoxal phosphate</keyword>
<evidence type="ECO:0000256" key="19">
    <source>
        <dbReference type="ARBA" id="ARBA00023027"/>
    </source>
</evidence>
<dbReference type="CDD" id="cd05195">
    <property type="entry name" value="enoyl_red"/>
    <property type="match status" value="1"/>
</dbReference>
<evidence type="ECO:0000256" key="22">
    <source>
        <dbReference type="ARBA" id="ARBA00023268"/>
    </source>
</evidence>
<comment type="catalytic activity">
    <reaction evidence="37">
        <text>3-oxodecanoyl-[ACP] + NADPH + H(+) = (3R)-hydroxydecanoyl-[ACP] + NADP(+)</text>
        <dbReference type="Rhea" id="RHEA:41856"/>
        <dbReference type="Rhea" id="RHEA-COMP:9637"/>
        <dbReference type="Rhea" id="RHEA-COMP:9638"/>
        <dbReference type="ChEBI" id="CHEBI:15378"/>
        <dbReference type="ChEBI" id="CHEBI:57783"/>
        <dbReference type="ChEBI" id="CHEBI:58349"/>
        <dbReference type="ChEBI" id="CHEBI:78464"/>
        <dbReference type="ChEBI" id="CHEBI:78466"/>
    </reaction>
    <physiologicalReaction direction="left-to-right" evidence="37">
        <dbReference type="Rhea" id="RHEA:41857"/>
    </physiologicalReaction>
</comment>
<evidence type="ECO:0000256" key="32">
    <source>
        <dbReference type="ARBA" id="ARBA00023442"/>
    </source>
</evidence>
<evidence type="ECO:0000256" key="1">
    <source>
        <dbReference type="ARBA" id="ARBA00005189"/>
    </source>
</evidence>
<dbReference type="SUPFAM" id="SSF55048">
    <property type="entry name" value="Probable ACP-binding domain of malonyl-CoA ACP transacylase"/>
    <property type="match status" value="1"/>
</dbReference>
<dbReference type="OrthoDB" id="329835at2759"/>
<evidence type="ECO:0000256" key="50">
    <source>
        <dbReference type="ARBA" id="ARBA00048571"/>
    </source>
</evidence>
<evidence type="ECO:0000256" key="31">
    <source>
        <dbReference type="ARBA" id="ARBA00023402"/>
    </source>
</evidence>
<evidence type="ECO:0000256" key="65">
    <source>
        <dbReference type="SAM" id="MobiDB-lite"/>
    </source>
</evidence>
<comment type="catalytic activity">
    <reaction evidence="39">
        <text>(2E)-butenoyl-[ACP] + NADPH + H(+) = butanoyl-[ACP] + NADP(+)</text>
        <dbReference type="Rhea" id="RHEA:41812"/>
        <dbReference type="Rhea" id="RHEA-COMP:9627"/>
        <dbReference type="Rhea" id="RHEA-COMP:9628"/>
        <dbReference type="ChEBI" id="CHEBI:15378"/>
        <dbReference type="ChEBI" id="CHEBI:57783"/>
        <dbReference type="ChEBI" id="CHEBI:58349"/>
        <dbReference type="ChEBI" id="CHEBI:78453"/>
        <dbReference type="ChEBI" id="CHEBI:78454"/>
    </reaction>
    <physiologicalReaction direction="left-to-right" evidence="39">
        <dbReference type="Rhea" id="RHEA:41813"/>
    </physiologicalReaction>
</comment>
<dbReference type="InterPro" id="IPR016035">
    <property type="entry name" value="Acyl_Trfase/lysoPLipase"/>
</dbReference>
<evidence type="ECO:0000256" key="4">
    <source>
        <dbReference type="ARBA" id="ARBA00012873"/>
    </source>
</evidence>
<evidence type="ECO:0000256" key="13">
    <source>
        <dbReference type="ARBA" id="ARBA00022801"/>
    </source>
</evidence>
<dbReference type="EC" id="1.1.1.100" evidence="5"/>
<dbReference type="SMART" id="SM00829">
    <property type="entry name" value="PKS_ER"/>
    <property type="match status" value="1"/>
</dbReference>
<dbReference type="InterPro" id="IPR057326">
    <property type="entry name" value="KR_dom"/>
</dbReference>
<evidence type="ECO:0000256" key="43">
    <source>
        <dbReference type="ARBA" id="ARBA00047953"/>
    </source>
</evidence>
<dbReference type="InterPro" id="IPR032821">
    <property type="entry name" value="PKS_assoc"/>
</dbReference>
<evidence type="ECO:0000256" key="16">
    <source>
        <dbReference type="ARBA" id="ARBA00022898"/>
    </source>
</evidence>
<dbReference type="EC" id="2.3.1.41" evidence="6"/>
<comment type="catalytic activity">
    <reaction evidence="42">
        <text>(2E)-hexenoyl-[ACP] + NADPH + H(+) = hexanoyl-[ACP] + NADP(+)</text>
        <dbReference type="Rhea" id="RHEA:41832"/>
        <dbReference type="Rhea" id="RHEA-COMP:9631"/>
        <dbReference type="Rhea" id="RHEA-COMP:9632"/>
        <dbReference type="ChEBI" id="CHEBI:15378"/>
        <dbReference type="ChEBI" id="CHEBI:57783"/>
        <dbReference type="ChEBI" id="CHEBI:58349"/>
        <dbReference type="ChEBI" id="CHEBI:78458"/>
        <dbReference type="ChEBI" id="CHEBI:78459"/>
    </reaction>
    <physiologicalReaction direction="left-to-right" evidence="42">
        <dbReference type="Rhea" id="RHEA:41833"/>
    </physiologicalReaction>
</comment>
<comment type="catalytic activity">
    <reaction evidence="56">
        <text>decanoyl-[ACP] + malonyl-[ACP] + H(+) = 3-oxododecanoyl-[ACP] + holo-[ACP] + CO2</text>
        <dbReference type="Rhea" id="RHEA:41868"/>
        <dbReference type="Rhea" id="RHEA-COMP:9623"/>
        <dbReference type="Rhea" id="RHEA-COMP:9640"/>
        <dbReference type="Rhea" id="RHEA-COMP:9641"/>
        <dbReference type="Rhea" id="RHEA-COMP:9685"/>
        <dbReference type="ChEBI" id="CHEBI:15378"/>
        <dbReference type="ChEBI" id="CHEBI:16526"/>
        <dbReference type="ChEBI" id="CHEBI:64479"/>
        <dbReference type="ChEBI" id="CHEBI:78449"/>
        <dbReference type="ChEBI" id="CHEBI:78468"/>
        <dbReference type="ChEBI" id="CHEBI:78469"/>
    </reaction>
    <physiologicalReaction direction="left-to-right" evidence="56">
        <dbReference type="Rhea" id="RHEA:41869"/>
    </physiologicalReaction>
</comment>
<evidence type="ECO:0000256" key="26">
    <source>
        <dbReference type="ARBA" id="ARBA00023388"/>
    </source>
</evidence>
<dbReference type="GO" id="GO:0004313">
    <property type="term" value="F:[acyl-carrier-protein] S-acetyltransferase activity"/>
    <property type="evidence" value="ECO:0007669"/>
    <property type="project" value="UniProtKB-EC"/>
</dbReference>
<comment type="catalytic activity">
    <reaction evidence="36">
        <text>a (3R)-hydroxyacyl-[ACP] + NADP(+) = a 3-oxoacyl-[ACP] + NADPH + H(+)</text>
        <dbReference type="Rhea" id="RHEA:17397"/>
        <dbReference type="Rhea" id="RHEA-COMP:9916"/>
        <dbReference type="Rhea" id="RHEA-COMP:9945"/>
        <dbReference type="ChEBI" id="CHEBI:15378"/>
        <dbReference type="ChEBI" id="CHEBI:57783"/>
        <dbReference type="ChEBI" id="CHEBI:58349"/>
        <dbReference type="ChEBI" id="CHEBI:78776"/>
        <dbReference type="ChEBI" id="CHEBI:78827"/>
        <dbReference type="EC" id="1.1.1.100"/>
    </reaction>
    <physiologicalReaction direction="right-to-left" evidence="36">
        <dbReference type="Rhea" id="RHEA:17399"/>
    </physiologicalReaction>
</comment>
<dbReference type="CDD" id="cd00833">
    <property type="entry name" value="PKS"/>
    <property type="match status" value="1"/>
</dbReference>
<comment type="catalytic activity">
    <reaction evidence="35">
        <text>hexanoyl-[ACP] + malonyl-[ACP] + H(+) = 3-oxooctanoyl-[ACP] + holo-[ACP] + CO2</text>
        <dbReference type="Rhea" id="RHEA:41836"/>
        <dbReference type="Rhea" id="RHEA-COMP:9623"/>
        <dbReference type="Rhea" id="RHEA-COMP:9632"/>
        <dbReference type="Rhea" id="RHEA-COMP:9633"/>
        <dbReference type="Rhea" id="RHEA-COMP:9685"/>
        <dbReference type="ChEBI" id="CHEBI:15378"/>
        <dbReference type="ChEBI" id="CHEBI:16526"/>
        <dbReference type="ChEBI" id="CHEBI:64479"/>
        <dbReference type="ChEBI" id="CHEBI:78449"/>
        <dbReference type="ChEBI" id="CHEBI:78459"/>
        <dbReference type="ChEBI" id="CHEBI:78460"/>
    </reaction>
    <physiologicalReaction direction="left-to-right" evidence="35">
        <dbReference type="Rhea" id="RHEA:41837"/>
    </physiologicalReaction>
</comment>
<dbReference type="InterPro" id="IPR049391">
    <property type="entry name" value="FAS_pseudo-KR"/>
</dbReference>
<dbReference type="Gene3D" id="3.30.70.3290">
    <property type="match status" value="1"/>
</dbReference>
<evidence type="ECO:0000256" key="37">
    <source>
        <dbReference type="ARBA" id="ARBA00047440"/>
    </source>
</evidence>
<feature type="domain" description="PKS/mFAS DH" evidence="68">
    <location>
        <begin position="864"/>
        <end position="1129"/>
    </location>
</feature>
<dbReference type="Pfam" id="PF00109">
    <property type="entry name" value="ketoacyl-synt"/>
    <property type="match status" value="1"/>
</dbReference>
<dbReference type="InterPro" id="IPR016036">
    <property type="entry name" value="Malonyl_transacylase_ACP-bd"/>
</dbReference>
<comment type="catalytic activity">
    <reaction evidence="59">
        <text>3-oxohexadecanoyl-[ACP] + NADPH + H(+) = (3R)-hydroxyhexadecanoyl-[ACP] + NADP(+)</text>
        <dbReference type="Rhea" id="RHEA:41904"/>
        <dbReference type="Rhea" id="RHEA-COMP:9649"/>
        <dbReference type="Rhea" id="RHEA-COMP:9650"/>
        <dbReference type="ChEBI" id="CHEBI:15378"/>
        <dbReference type="ChEBI" id="CHEBI:57783"/>
        <dbReference type="ChEBI" id="CHEBI:58349"/>
        <dbReference type="ChEBI" id="CHEBI:78478"/>
        <dbReference type="ChEBI" id="CHEBI:78480"/>
    </reaction>
    <physiologicalReaction direction="left-to-right" evidence="59">
        <dbReference type="Rhea" id="RHEA:41905"/>
    </physiologicalReaction>
</comment>
<evidence type="ECO:0000256" key="2">
    <source>
        <dbReference type="ARBA" id="ARBA00012004"/>
    </source>
</evidence>
<evidence type="ECO:0000256" key="49">
    <source>
        <dbReference type="ARBA" id="ARBA00048506"/>
    </source>
</evidence>
<keyword evidence="21" id="KW-0275">Fatty acid biosynthesis</keyword>
<dbReference type="GO" id="GO:0019171">
    <property type="term" value="F:(3R)-hydroxyacyl-[acyl-carrier-protein] dehydratase activity"/>
    <property type="evidence" value="ECO:0007669"/>
    <property type="project" value="UniProtKB-EC"/>
</dbReference>
<dbReference type="Pfam" id="PF00698">
    <property type="entry name" value="Acyl_transf_1"/>
    <property type="match status" value="1"/>
</dbReference>
<evidence type="ECO:0000313" key="70">
    <source>
        <dbReference type="Proteomes" id="UP000494163"/>
    </source>
</evidence>
<dbReference type="EC" id="2.3.1.85" evidence="4"/>
<dbReference type="InterPro" id="IPR014031">
    <property type="entry name" value="Ketoacyl_synth_C"/>
</dbReference>
<dbReference type="InterPro" id="IPR036736">
    <property type="entry name" value="ACP-like_sf"/>
</dbReference>
<evidence type="ECO:0000256" key="24">
    <source>
        <dbReference type="ARBA" id="ARBA00023351"/>
    </source>
</evidence>
<dbReference type="SUPFAM" id="SSF53901">
    <property type="entry name" value="Thiolase-like"/>
    <property type="match status" value="1"/>
</dbReference>
<comment type="catalytic activity">
    <reaction evidence="49">
        <text>a fatty acyl-[ACP] + malonyl-[ACP] + H(+) = a 3-oxoacyl-[ACP] + holo-[ACP] + CO2</text>
        <dbReference type="Rhea" id="RHEA:22836"/>
        <dbReference type="Rhea" id="RHEA-COMP:9623"/>
        <dbReference type="Rhea" id="RHEA-COMP:9685"/>
        <dbReference type="Rhea" id="RHEA-COMP:9916"/>
        <dbReference type="Rhea" id="RHEA-COMP:14125"/>
        <dbReference type="ChEBI" id="CHEBI:15378"/>
        <dbReference type="ChEBI" id="CHEBI:16526"/>
        <dbReference type="ChEBI" id="CHEBI:64479"/>
        <dbReference type="ChEBI" id="CHEBI:78449"/>
        <dbReference type="ChEBI" id="CHEBI:78776"/>
        <dbReference type="ChEBI" id="CHEBI:138651"/>
        <dbReference type="EC" id="2.3.1.41"/>
    </reaction>
    <physiologicalReaction direction="left-to-right" evidence="49">
        <dbReference type="Rhea" id="RHEA:22837"/>
    </physiologicalReaction>
</comment>
<dbReference type="Proteomes" id="UP000494163">
    <property type="component" value="Chromosome 2L"/>
</dbReference>
<keyword evidence="8" id="KW-0596">Phosphopantetheine</keyword>
<dbReference type="STRING" id="30019.A0A0M4EP38"/>
<dbReference type="InterPro" id="IPR001031">
    <property type="entry name" value="Thioesterase"/>
</dbReference>
<dbReference type="GO" id="GO:0004316">
    <property type="term" value="F:3-oxoacyl-[acyl-carrier-protein] reductase (NADPH) activity"/>
    <property type="evidence" value="ECO:0007669"/>
    <property type="project" value="UniProtKB-EC"/>
</dbReference>
<evidence type="ECO:0000256" key="59">
    <source>
        <dbReference type="ARBA" id="ARBA00049414"/>
    </source>
</evidence>
<dbReference type="OMA" id="TSACHTF"/>
<evidence type="ECO:0000256" key="36">
    <source>
        <dbReference type="ARBA" id="ARBA00047400"/>
    </source>
</evidence>
<dbReference type="PROSITE" id="PS00606">
    <property type="entry name" value="KS3_1"/>
    <property type="match status" value="1"/>
</dbReference>
<evidence type="ECO:0000256" key="46">
    <source>
        <dbReference type="ARBA" id="ARBA00048281"/>
    </source>
</evidence>
<comment type="catalytic activity">
    <reaction evidence="54">
        <text>3-oxotetradecanoyl-[ACP] + NADPH + H(+) = (3R)-hydroxytetradecanoyl-[ACP] + NADP(+)</text>
        <dbReference type="Rhea" id="RHEA:41888"/>
        <dbReference type="Rhea" id="RHEA-COMP:9645"/>
        <dbReference type="Rhea" id="RHEA-COMP:9646"/>
        <dbReference type="ChEBI" id="CHEBI:15378"/>
        <dbReference type="ChEBI" id="CHEBI:57783"/>
        <dbReference type="ChEBI" id="CHEBI:58349"/>
        <dbReference type="ChEBI" id="CHEBI:78473"/>
        <dbReference type="ChEBI" id="CHEBI:78474"/>
    </reaction>
    <physiologicalReaction direction="left-to-right" evidence="54">
        <dbReference type="Rhea" id="RHEA:41889"/>
    </physiologicalReaction>
</comment>
<dbReference type="Pfam" id="PF08659">
    <property type="entry name" value="KR"/>
    <property type="match status" value="1"/>
</dbReference>
<comment type="catalytic activity">
    <reaction evidence="26">
        <text>(3R)-hydroxydecanoyl-[ACP] = (2E)-decenoyl-[ACP] + H2O</text>
        <dbReference type="Rhea" id="RHEA:41860"/>
        <dbReference type="Rhea" id="RHEA-COMP:9638"/>
        <dbReference type="Rhea" id="RHEA-COMP:9639"/>
        <dbReference type="ChEBI" id="CHEBI:15377"/>
        <dbReference type="ChEBI" id="CHEBI:78466"/>
        <dbReference type="ChEBI" id="CHEBI:78467"/>
    </reaction>
    <physiologicalReaction direction="left-to-right" evidence="26">
        <dbReference type="Rhea" id="RHEA:41861"/>
    </physiologicalReaction>
</comment>
<dbReference type="InterPro" id="IPR018201">
    <property type="entry name" value="Ketoacyl_synth_AS"/>
</dbReference>
<dbReference type="GO" id="GO:0004312">
    <property type="term" value="F:fatty acid synthase activity"/>
    <property type="evidence" value="ECO:0007669"/>
    <property type="project" value="UniProtKB-EC"/>
</dbReference>
<evidence type="ECO:0000256" key="34">
    <source>
        <dbReference type="ARBA" id="ARBA00047300"/>
    </source>
</evidence>
<dbReference type="InterPro" id="IPR014043">
    <property type="entry name" value="Acyl_transferase_dom"/>
</dbReference>
<comment type="pathway">
    <text evidence="1">Lipid metabolism.</text>
</comment>
<comment type="catalytic activity">
    <reaction evidence="33">
        <text>acetyl-CoA + n malonyl-CoA + 2n NADPH + 2n H(+) = a long-chain fatty acid + (n+1) CoA + n CO2 + 2n NADP(+).</text>
        <dbReference type="EC" id="2.3.1.85"/>
    </reaction>
</comment>
<comment type="catalytic activity">
    <reaction evidence="62">
        <text>(2E)-decenoyl-[ACP] + NADPH + H(+) = decanoyl-[ACP] + NADP(+)</text>
        <dbReference type="Rhea" id="RHEA:41864"/>
        <dbReference type="Rhea" id="RHEA-COMP:9639"/>
        <dbReference type="Rhea" id="RHEA-COMP:9640"/>
        <dbReference type="ChEBI" id="CHEBI:15378"/>
        <dbReference type="ChEBI" id="CHEBI:57783"/>
        <dbReference type="ChEBI" id="CHEBI:58349"/>
        <dbReference type="ChEBI" id="CHEBI:78467"/>
        <dbReference type="ChEBI" id="CHEBI:78468"/>
    </reaction>
    <physiologicalReaction direction="left-to-right" evidence="62">
        <dbReference type="Rhea" id="RHEA:41865"/>
    </physiologicalReaction>
</comment>
<dbReference type="SMART" id="SM00827">
    <property type="entry name" value="PKS_AT"/>
    <property type="match status" value="1"/>
</dbReference>
<keyword evidence="15" id="KW-0521">NADP</keyword>
<comment type="catalytic activity">
    <reaction evidence="48">
        <text>(2E)-octenoyl-[ACP] + NADPH + H(+) = octanoyl-[ACP] + NADP(+)</text>
        <dbReference type="Rhea" id="RHEA:41848"/>
        <dbReference type="Rhea" id="RHEA-COMP:9635"/>
        <dbReference type="Rhea" id="RHEA-COMP:9636"/>
        <dbReference type="ChEBI" id="CHEBI:15378"/>
        <dbReference type="ChEBI" id="CHEBI:57783"/>
        <dbReference type="ChEBI" id="CHEBI:58349"/>
        <dbReference type="ChEBI" id="CHEBI:78462"/>
        <dbReference type="ChEBI" id="CHEBI:78463"/>
    </reaction>
    <physiologicalReaction direction="left-to-right" evidence="48">
        <dbReference type="Rhea" id="RHEA:41849"/>
    </physiologicalReaction>
</comment>
<evidence type="ECO:0000313" key="69">
    <source>
        <dbReference type="EMBL" id="ALC38282.1"/>
    </source>
</evidence>
<keyword evidence="17" id="KW-0007">Acetylation</keyword>
<comment type="catalytic activity">
    <reaction evidence="34">
        <text>3-oxooctadecanoyl-[ACP] + NADPH + H(+) = (3R)-hydroxyoctadecanoyl-[ACP] + NADP(+)</text>
        <dbReference type="Rhea" id="RHEA:41920"/>
        <dbReference type="Rhea" id="RHEA-COMP:9653"/>
        <dbReference type="Rhea" id="RHEA-COMP:9654"/>
        <dbReference type="ChEBI" id="CHEBI:15378"/>
        <dbReference type="ChEBI" id="CHEBI:57783"/>
        <dbReference type="ChEBI" id="CHEBI:58349"/>
        <dbReference type="ChEBI" id="CHEBI:78487"/>
        <dbReference type="ChEBI" id="CHEBI:78488"/>
    </reaction>
    <physiologicalReaction direction="left-to-right" evidence="34">
        <dbReference type="Rhea" id="RHEA:41921"/>
    </physiologicalReaction>
</comment>
<evidence type="ECO:0000256" key="42">
    <source>
        <dbReference type="ARBA" id="ARBA00047897"/>
    </source>
</evidence>
<evidence type="ECO:0000256" key="6">
    <source>
        <dbReference type="ARBA" id="ARBA00013191"/>
    </source>
</evidence>
<dbReference type="GO" id="GO:0016297">
    <property type="term" value="F:fatty acyl-[ACP] hydrolase activity"/>
    <property type="evidence" value="ECO:0007669"/>
    <property type="project" value="UniProtKB-EC"/>
</dbReference>
<dbReference type="InterPro" id="IPR049552">
    <property type="entry name" value="PKS_DH_N"/>
</dbReference>
<evidence type="ECO:0000256" key="21">
    <source>
        <dbReference type="ARBA" id="ARBA00023160"/>
    </source>
</evidence>
<evidence type="ECO:0000256" key="58">
    <source>
        <dbReference type="ARBA" id="ARBA00049263"/>
    </source>
</evidence>
<comment type="catalytic activity">
    <reaction evidence="29">
        <text>(3R)-hydroxyoctadecanoyl-[ACP] = (2E)-octadecenoyl-[ACP] + H2O</text>
        <dbReference type="Rhea" id="RHEA:41924"/>
        <dbReference type="Rhea" id="RHEA-COMP:9654"/>
        <dbReference type="Rhea" id="RHEA-COMP:9655"/>
        <dbReference type="ChEBI" id="CHEBI:15377"/>
        <dbReference type="ChEBI" id="CHEBI:78488"/>
        <dbReference type="ChEBI" id="CHEBI:78489"/>
    </reaction>
    <physiologicalReaction direction="left-to-right" evidence="29">
        <dbReference type="Rhea" id="RHEA:41925"/>
    </physiologicalReaction>
</comment>
<dbReference type="FunFam" id="1.10.1200.10:FF:000013">
    <property type="entry name" value="Fatty acid synthase"/>
    <property type="match status" value="1"/>
</dbReference>
<keyword evidence="12" id="KW-0702">S-nitrosylation</keyword>
<dbReference type="InterPro" id="IPR050091">
    <property type="entry name" value="PKS_NRPS_Biosynth_Enz"/>
</dbReference>
<evidence type="ECO:0000256" key="14">
    <source>
        <dbReference type="ARBA" id="ARBA00022832"/>
    </source>
</evidence>
<comment type="catalytic activity">
    <reaction evidence="38">
        <text>tetradecanoyl-[ACP] + malonyl-[ACP] + H(+) = 3-oxohexadecanoyl-[ACP] + holo-[ACP] + CO2</text>
        <dbReference type="Rhea" id="RHEA:41900"/>
        <dbReference type="Rhea" id="RHEA-COMP:9623"/>
        <dbReference type="Rhea" id="RHEA-COMP:9648"/>
        <dbReference type="Rhea" id="RHEA-COMP:9649"/>
        <dbReference type="Rhea" id="RHEA-COMP:9685"/>
        <dbReference type="ChEBI" id="CHEBI:15378"/>
        <dbReference type="ChEBI" id="CHEBI:16526"/>
        <dbReference type="ChEBI" id="CHEBI:64479"/>
        <dbReference type="ChEBI" id="CHEBI:78449"/>
        <dbReference type="ChEBI" id="CHEBI:78477"/>
        <dbReference type="ChEBI" id="CHEBI:78478"/>
    </reaction>
    <physiologicalReaction direction="left-to-right" evidence="38">
        <dbReference type="Rhea" id="RHEA:41901"/>
    </physiologicalReaction>
</comment>
<evidence type="ECO:0000256" key="45">
    <source>
        <dbReference type="ARBA" id="ARBA00048051"/>
    </source>
</evidence>
<keyword evidence="10" id="KW-0597">Phosphoprotein</keyword>
<comment type="catalytic activity">
    <reaction evidence="46">
        <text>(2E)-dodecenoyl-[ACP] + NADPH + H(+) = dodecanoyl-[ACP] + NADP(+)</text>
        <dbReference type="Rhea" id="RHEA:41880"/>
        <dbReference type="Rhea" id="RHEA-COMP:9643"/>
        <dbReference type="Rhea" id="RHEA-COMP:9644"/>
        <dbReference type="ChEBI" id="CHEBI:15378"/>
        <dbReference type="ChEBI" id="CHEBI:57783"/>
        <dbReference type="ChEBI" id="CHEBI:58349"/>
        <dbReference type="ChEBI" id="CHEBI:65264"/>
        <dbReference type="ChEBI" id="CHEBI:78472"/>
    </reaction>
    <physiologicalReaction direction="left-to-right" evidence="46">
        <dbReference type="Rhea" id="RHEA:41881"/>
    </physiologicalReaction>
</comment>
<evidence type="ECO:0000256" key="40">
    <source>
        <dbReference type="ARBA" id="ARBA00047578"/>
    </source>
</evidence>
<dbReference type="GO" id="GO:0006633">
    <property type="term" value="P:fatty acid biosynthetic process"/>
    <property type="evidence" value="ECO:0007669"/>
    <property type="project" value="UniProtKB-UniPathway"/>
</dbReference>
<feature type="domain" description="Carrier" evidence="66">
    <location>
        <begin position="2033"/>
        <end position="2113"/>
    </location>
</feature>
<dbReference type="InterPro" id="IPR001227">
    <property type="entry name" value="Ac_transferase_dom_sf"/>
</dbReference>
<comment type="function">
    <text evidence="32">Fatty acid synthetase is a multifunctional enzyme that catalyzes the de novo biosynthesis of long-chain saturated fatty acids starting from acetyl-CoA and malonyl-CoA in the presence of NADPH. This multifunctional protein contains 7 catalytic activities and a site for the binding of the prosthetic group 4'-phosphopantetheine of the acyl carrier protein ([ACP]) domain.</text>
</comment>
<evidence type="ECO:0000256" key="25">
    <source>
        <dbReference type="ARBA" id="ARBA00023373"/>
    </source>
</evidence>
<dbReference type="Pfam" id="PF13602">
    <property type="entry name" value="ADH_zinc_N_2"/>
    <property type="match status" value="1"/>
</dbReference>
<evidence type="ECO:0000256" key="55">
    <source>
        <dbReference type="ARBA" id="ARBA00049019"/>
    </source>
</evidence>
<dbReference type="EC" id="1.3.1.39" evidence="2"/>
<evidence type="ECO:0000256" key="10">
    <source>
        <dbReference type="ARBA" id="ARBA00022553"/>
    </source>
</evidence>
<dbReference type="FunFam" id="3.90.180.10:FF:000015">
    <property type="entry name" value="Fatty acid synthase"/>
    <property type="match status" value="1"/>
</dbReference>
<dbReference type="SUPFAM" id="SSF47336">
    <property type="entry name" value="ACP-like"/>
    <property type="match status" value="1"/>
</dbReference>
<dbReference type="EC" id="3.1.2.14" evidence="3"/>
<comment type="catalytic activity">
    <reaction evidence="31">
        <text>(3R)-hydroxybutanoyl-[ACP] = (2E)-butenoyl-[ACP] + H2O</text>
        <dbReference type="Rhea" id="RHEA:41808"/>
        <dbReference type="Rhea" id="RHEA-COMP:9626"/>
        <dbReference type="Rhea" id="RHEA-COMP:9627"/>
        <dbReference type="ChEBI" id="CHEBI:15377"/>
        <dbReference type="ChEBI" id="CHEBI:78451"/>
        <dbReference type="ChEBI" id="CHEBI:78453"/>
    </reaction>
    <physiologicalReaction direction="left-to-right" evidence="31">
        <dbReference type="Rhea" id="RHEA:41809"/>
    </physiologicalReaction>
</comment>
<evidence type="ECO:0000256" key="33">
    <source>
        <dbReference type="ARBA" id="ARBA00044883"/>
    </source>
</evidence>
<feature type="region of interest" description="N-terminal hotdog fold" evidence="64">
    <location>
        <begin position="864"/>
        <end position="990"/>
    </location>
</feature>
<comment type="catalytic activity">
    <reaction evidence="27">
        <text>a (3R)-hydroxyacyl-[ACP] = a (2E)-enoyl-[ACP] + H2O</text>
        <dbReference type="Rhea" id="RHEA:13097"/>
        <dbReference type="Rhea" id="RHEA-COMP:9925"/>
        <dbReference type="Rhea" id="RHEA-COMP:9945"/>
        <dbReference type="ChEBI" id="CHEBI:15377"/>
        <dbReference type="ChEBI" id="CHEBI:78784"/>
        <dbReference type="ChEBI" id="CHEBI:78827"/>
        <dbReference type="EC" id="4.2.1.59"/>
    </reaction>
    <physiologicalReaction direction="left-to-right" evidence="27">
        <dbReference type="Rhea" id="RHEA:13098"/>
    </physiologicalReaction>
</comment>
<dbReference type="PROSITE" id="PS52019">
    <property type="entry name" value="PKS_MFAS_DH"/>
    <property type="match status" value="1"/>
</dbReference>
<dbReference type="Pfam" id="PF16197">
    <property type="entry name" value="KAsynt_C_assoc"/>
    <property type="match status" value="1"/>
</dbReference>
<feature type="domain" description="Ketosynthase family 3 (KS3)" evidence="67">
    <location>
        <begin position="21"/>
        <end position="430"/>
    </location>
</feature>
<evidence type="ECO:0000256" key="29">
    <source>
        <dbReference type="ARBA" id="ARBA00023399"/>
    </source>
</evidence>
<dbReference type="Gene3D" id="3.40.50.1820">
    <property type="entry name" value="alpha/beta hydrolase"/>
    <property type="match status" value="1"/>
</dbReference>
<evidence type="ECO:0000256" key="28">
    <source>
        <dbReference type="ARBA" id="ARBA00023398"/>
    </source>
</evidence>
<comment type="catalytic activity">
    <reaction evidence="24">
        <text>(3R)-hydroxydodecanoyl-[ACP] = (2E)-dodecenoyl-[ACP] + H2O</text>
        <dbReference type="Rhea" id="RHEA:41876"/>
        <dbReference type="Rhea" id="RHEA-COMP:9642"/>
        <dbReference type="Rhea" id="RHEA-COMP:9643"/>
        <dbReference type="ChEBI" id="CHEBI:15377"/>
        <dbReference type="ChEBI" id="CHEBI:78470"/>
        <dbReference type="ChEBI" id="CHEBI:78472"/>
    </reaction>
    <physiologicalReaction direction="left-to-right" evidence="24">
        <dbReference type="Rhea" id="RHEA:41877"/>
    </physiologicalReaction>
</comment>
<evidence type="ECO:0000256" key="27">
    <source>
        <dbReference type="ARBA" id="ARBA00023394"/>
    </source>
</evidence>
<evidence type="ECO:0000256" key="51">
    <source>
        <dbReference type="ARBA" id="ARBA00048650"/>
    </source>
</evidence>
<evidence type="ECO:0000256" key="48">
    <source>
        <dbReference type="ARBA" id="ARBA00048420"/>
    </source>
</evidence>
<comment type="catalytic activity">
    <reaction evidence="50">
        <text>3-oxohexanoyl-[ACP] + NADPH + H(+) = (3R)-hydroxyhexanoyl-[ACP] + NADP(+)</text>
        <dbReference type="Rhea" id="RHEA:41824"/>
        <dbReference type="Rhea" id="RHEA-COMP:9629"/>
        <dbReference type="Rhea" id="RHEA-COMP:9630"/>
        <dbReference type="ChEBI" id="CHEBI:15378"/>
        <dbReference type="ChEBI" id="CHEBI:57783"/>
        <dbReference type="ChEBI" id="CHEBI:58349"/>
        <dbReference type="ChEBI" id="CHEBI:78456"/>
        <dbReference type="ChEBI" id="CHEBI:78457"/>
    </reaction>
    <physiologicalReaction direction="left-to-right" evidence="50">
        <dbReference type="Rhea" id="RHEA:41825"/>
    </physiologicalReaction>
</comment>
<feature type="non-terminal residue" evidence="69">
    <location>
        <position position="2421"/>
    </location>
</feature>
<dbReference type="InterPro" id="IPR011032">
    <property type="entry name" value="GroES-like_sf"/>
</dbReference>
<comment type="catalytic activity">
    <reaction evidence="60">
        <text>3-oxooctanoyl-[ACP] + NADPH + H(+) = (3R)-hydroxyoctanoyl-[ACP] + NADP(+)</text>
        <dbReference type="Rhea" id="RHEA:41840"/>
        <dbReference type="Rhea" id="RHEA-COMP:9633"/>
        <dbReference type="Rhea" id="RHEA-COMP:9634"/>
        <dbReference type="ChEBI" id="CHEBI:15378"/>
        <dbReference type="ChEBI" id="CHEBI:57783"/>
        <dbReference type="ChEBI" id="CHEBI:58349"/>
        <dbReference type="ChEBI" id="CHEBI:78460"/>
        <dbReference type="ChEBI" id="CHEBI:78461"/>
    </reaction>
    <physiologicalReaction direction="left-to-right" evidence="60">
        <dbReference type="Rhea" id="RHEA:41841"/>
    </physiologicalReaction>
</comment>
<evidence type="ECO:0000256" key="38">
    <source>
        <dbReference type="ARBA" id="ARBA00047451"/>
    </source>
</evidence>
<evidence type="ECO:0000256" key="57">
    <source>
        <dbReference type="ARBA" id="ARBA00049171"/>
    </source>
</evidence>
<comment type="catalytic activity">
    <reaction evidence="23">
        <text>(3R)-hydroxyoctanoyl-[ACP] = (2E)-octenoyl-[ACP] + H2O</text>
        <dbReference type="Rhea" id="RHEA:41844"/>
        <dbReference type="Rhea" id="RHEA-COMP:9634"/>
        <dbReference type="Rhea" id="RHEA-COMP:9635"/>
        <dbReference type="ChEBI" id="CHEBI:15377"/>
        <dbReference type="ChEBI" id="CHEBI:78461"/>
        <dbReference type="ChEBI" id="CHEBI:78462"/>
    </reaction>
    <physiologicalReaction direction="left-to-right" evidence="23">
        <dbReference type="Rhea" id="RHEA:41845"/>
    </physiologicalReaction>
</comment>
<keyword evidence="14" id="KW-0276">Fatty acid metabolism</keyword>
<dbReference type="SUPFAM" id="SSF53474">
    <property type="entry name" value="alpha/beta-Hydrolases"/>
    <property type="match status" value="1"/>
</dbReference>
<dbReference type="CDD" id="cd08954">
    <property type="entry name" value="KR_1_FAS_SDR_x"/>
    <property type="match status" value="1"/>
</dbReference>
<feature type="active site" description="Proton acceptor; for dehydratase activity" evidence="64">
    <location>
        <position position="899"/>
    </location>
</feature>
<evidence type="ECO:0000256" key="11">
    <source>
        <dbReference type="ARBA" id="ARBA00022679"/>
    </source>
</evidence>
<feature type="region of interest" description="C-terminal hotdog fold" evidence="64">
    <location>
        <begin position="1003"/>
        <end position="1129"/>
    </location>
</feature>
<dbReference type="InterPro" id="IPR020806">
    <property type="entry name" value="PKS_PP-bd"/>
</dbReference>
<sequence>MADEKKTQDWNNPTNKGSNKKNEIVISGISGKFPESSNIAEFKYNLLNGIDMVTNNPRRWEAGIYGLPERMAKMKDEDLEKFDDKFFSVHQKQAELMDPCMRMLLELTHEAIIDAGINPTHLRGTRTGVYIGLSFVETEHEIPNMEPSTINGYCLTGCARAMFANRISYTFDFKGPSFIVDTACSSSLVALSHAYTDMREGRCDYALVAGVNLILKPIFALQFLRLGIVSHDGACKTFDKAANGYARADTCAMVFLQYADQAKRCYCSVLNVRINTDGFKEQGVTFPDGRMQQQLLKETYSEIDLNPDDVVYVEAHGSGTPVGDDQEANMLSNFFCRSSRSTPLLIGSVKSNMGHAEPASGVSALAKMIIAMEEGIIPKNLHYRIPNPAVHALVEGRLKVVDRNLPWQGGIVGLNSFGFGGANAHVILKSNCKNKNPPSKEHFFNILICSGRTDAAVQQLLEAANKHRHDNEFLALINEIHSQPIPLHPYRGFAVINSEGTCNQEILPYEVEVRPIWFVYAGMGSQWASMAKDLMQLEVFNKSIQQCAKVLAPMDFDLIEVLTRSTDRTFDNMLYSFVSIAAVQVALTDLLKALDIKADGIIGHSAGELGAAYMDGCLSAEQTVLAAYWRGKSVLETPGLPQGKMAAVGLPWIEVSKYIPADCYPVCHNSDDNCTVSGPVASMDTTIERLEDAGVFVRAVASGGYAFHSKYIADAAPMLRKNLESLIKAPKKRSQQWLSTSVPERDWQTPACRTASAAYFINNLISPVLFNEAIRHIPKNALIVEIAPHGLFRAILRSLAPSIRYVSLMQRGHVNNVEFLLSQVGQLYAAGGQPQVLKLSLSPTFCYPVSRGTPMLNSLVGWDHTQKWSYPKFRGGRQAGQQSIELDLSKEENFFLTGHTIDGRILFPATGYLTMAWIILAQQQGCDYQRTAVVFEDVTFNRATILGQGAGAAVKLSISFFQGCDRFEICEGNSLVSAGKIRLTTKAQHEQLSLSPLPGSAGPAKLDTKEVYKELRLRGYDYSGVFQGILDSDIAAVTGRLQWLDNWISFIDSMLQFRILSNNIRELYVPTSIERIVIDPLHHLELTKHHQNKIPVYYHRNISVVKCGGIEVHKIRTTQLQRRSGAHREPSLERYSFVPHVHVASSHEDQHLAKLMTLTAAIQLIIENSGTAIKIKGVEIAGSRNTPDTLNSPKLLELIEREPVLVGDIAVALPKPDSNFELTDWLSKSGIRVIEGDLLSGVSERQFNFVHALDLMTLPVSGKLQLQPIIESIKADNGFLLIEESASAYKTNGRNIFEILNLSPVMERSYGNDRVLILAKKLTIRDYNNSLVIAVTSDHFKWVPELRSALAKSQAEQKFIYLVGQSDMNSGALGFMNCLKREPYAQRVRLYLLLDEGVPPFSLTEPFYADQLQQDLMLNIYRNGNWGSYRHLPIDTHQPLLTVEQAYVNTLIKGDLSSLKWIESPRNATQSINNSKLEPCLVYYAPLNFRDVMLATGKLSVDALPGDLAHQDCVLGLEFAGRDSHGNRVMAMVCAKSLATNCFANKNMLWQIPDKWSMEEASTVPCVYATVYYALVVRGQMKKGERILIHAGSGGVGQAAISVALHHGLTVFTTVGSKEKREFLLKRFPKLQARNIANSRDTSFEQVVLSETNGEGVELVLNSLSEEKLQASIRCLALNGRFLEIGKFDLSNNSPLGMSVFLKNTSFHGILLDSVMEGEEEIQKLVVSLVAEGIQNGAVQPLPITLFTDQEIEKAFRYMASGKHIGKVVIKVRNEEQQSALPKTRLIGAIPRTYMHSQKSYLIIGGLGGFGLELTQWLVCRGARYIVLNSRSGLKNGYQALMIRRWHERGVNVVVDINDSTTLIGCKKLLESTNKLALVGGIFNLAAVIKDALFAEQSVKNFELVTAPKILATKHLDYLSRSMCPSLEHFICFSSLACGRGNIGQTNYGLANSAMERICEQRQVEGYPGTAIQWGAIGDTGLIMDLMGNNETIVGGTLPQRMTSCLETLDAIMQRPHPVMSSMVLAEKRKTEQSNRQSLILTIAKILGLRDVANIQDKTTLFELGMDSLMSTEIKQTLERNFDLVLSAQEIRQLTFSALKKIDSQGAQSSDSVLGTLSSAADPSKTKAAFQTGQTTIAQTDETRKVFAKEVLPQNVLVRLQSKATKSSTEPAVFFLAPIEGFTIAVEALAASLNLPAYGLQCTEQVPLDSIEDCVAYYIQQIQKLQPHGPYNIVGYSYGCLLAHAIGVALEQRCFGVKVIMLDGAPTMASGYVQEAKKQTDDLNRQQSMTLAYFGALLADVDYNQLLKLLDGFKTWMSKLDKLADTLASHTQQSKDVIKKAACMFKQKLILSESYKGAKQLQSDVVLIKSAEHNAIMAQDYGLKEICSAQIDMHVVAGTHRTFLKEAQTLEIIEQVLNKQT</sequence>
<dbReference type="InterPro" id="IPR020841">
    <property type="entry name" value="PKS_Beta-ketoAc_synthase_dom"/>
</dbReference>
<evidence type="ECO:0000256" key="41">
    <source>
        <dbReference type="ARBA" id="ARBA00047810"/>
    </source>
</evidence>
<evidence type="ECO:0000256" key="64">
    <source>
        <dbReference type="PROSITE-ProRule" id="PRU01363"/>
    </source>
</evidence>
<evidence type="ECO:0000256" key="44">
    <source>
        <dbReference type="ARBA" id="ARBA00047961"/>
    </source>
</evidence>
<reference evidence="69 70" key="1">
    <citation type="submission" date="2015-08" db="EMBL/GenBank/DDBJ databases">
        <title>Ancestral chromatin configuration constrains chromatin evolution on differentiating sex chromosomes in Drosophila.</title>
        <authorList>
            <person name="Zhou Q."/>
            <person name="Bachtrog D."/>
        </authorList>
    </citation>
    <scope>NUCLEOTIDE SEQUENCE [LARGE SCALE GENOMIC DNA]</scope>
    <source>
        <tissue evidence="69">Whole larvae</tissue>
    </source>
</reference>
<dbReference type="InterPro" id="IPR020843">
    <property type="entry name" value="ER"/>
</dbReference>
<comment type="catalytic activity">
    <reaction evidence="41">
        <text>(2E)-hexadecenoyl-[ACP] + NADPH + H(+) = hexadecanoyl-[ACP] + NADP(+)</text>
        <dbReference type="Rhea" id="RHEA:41912"/>
        <dbReference type="Rhea" id="RHEA-COMP:9651"/>
        <dbReference type="Rhea" id="RHEA-COMP:9652"/>
        <dbReference type="ChEBI" id="CHEBI:15378"/>
        <dbReference type="ChEBI" id="CHEBI:57783"/>
        <dbReference type="ChEBI" id="CHEBI:58349"/>
        <dbReference type="ChEBI" id="CHEBI:78481"/>
        <dbReference type="ChEBI" id="CHEBI:78483"/>
    </reaction>
    <physiologicalReaction direction="left-to-right" evidence="41">
        <dbReference type="Rhea" id="RHEA:41913"/>
    </physiologicalReaction>
</comment>
<dbReference type="PROSITE" id="PS50075">
    <property type="entry name" value="CARRIER"/>
    <property type="match status" value="1"/>
</dbReference>
<dbReference type="GO" id="GO:0004315">
    <property type="term" value="F:3-oxoacyl-[acyl-carrier-protein] synthase activity"/>
    <property type="evidence" value="ECO:0007669"/>
    <property type="project" value="UniProtKB-EC"/>
</dbReference>
<dbReference type="Gene3D" id="3.40.47.10">
    <property type="match status" value="1"/>
</dbReference>
<dbReference type="InterPro" id="IPR014030">
    <property type="entry name" value="Ketoacyl_synth_N"/>
</dbReference>
<evidence type="ECO:0000256" key="18">
    <source>
        <dbReference type="ARBA" id="ARBA00023002"/>
    </source>
</evidence>
<dbReference type="InterPro" id="IPR016039">
    <property type="entry name" value="Thiolase-like"/>
</dbReference>
<dbReference type="EMBL" id="CP012523">
    <property type="protein sequence ID" value="ALC38282.1"/>
    <property type="molecule type" value="Genomic_DNA"/>
</dbReference>
<evidence type="ECO:0000256" key="60">
    <source>
        <dbReference type="ARBA" id="ARBA00049422"/>
    </source>
</evidence>
<evidence type="ECO:0000256" key="7">
    <source>
        <dbReference type="ARBA" id="ARBA00018769"/>
    </source>
</evidence>
<dbReference type="Pfam" id="PF00975">
    <property type="entry name" value="Thioesterase"/>
    <property type="match status" value="1"/>
</dbReference>
<dbReference type="SMR" id="A0A0M4EP38"/>
<dbReference type="FunFam" id="3.40.50.720:FF:000209">
    <property type="entry name" value="Polyketide synthase Pks12"/>
    <property type="match status" value="1"/>
</dbReference>
<evidence type="ECO:0000256" key="5">
    <source>
        <dbReference type="ARBA" id="ARBA00012948"/>
    </source>
</evidence>
<dbReference type="PANTHER" id="PTHR43775:SF7">
    <property type="entry name" value="FATTY ACID SYNTHASE"/>
    <property type="match status" value="1"/>
</dbReference>
<comment type="catalytic activity">
    <reaction evidence="43">
        <text>3-oxobutanoyl-[ACP] + NADPH + H(+) = (3R)-hydroxybutanoyl-[ACP] + NADP(+)</text>
        <dbReference type="Rhea" id="RHEA:41804"/>
        <dbReference type="Rhea" id="RHEA-COMP:9625"/>
        <dbReference type="Rhea" id="RHEA-COMP:9626"/>
        <dbReference type="ChEBI" id="CHEBI:15378"/>
        <dbReference type="ChEBI" id="CHEBI:57783"/>
        <dbReference type="ChEBI" id="CHEBI:58349"/>
        <dbReference type="ChEBI" id="CHEBI:78450"/>
        <dbReference type="ChEBI" id="CHEBI:78451"/>
    </reaction>
    <physiologicalReaction direction="left-to-right" evidence="43">
        <dbReference type="Rhea" id="RHEA:41805"/>
    </physiologicalReaction>
</comment>
<name>A0A0M4EP38_DROBS</name>
<comment type="catalytic activity">
    <reaction evidence="58">
        <text>3-oxododecanoyl-[ACP] + NADPH + H(+) = (3R)-hydroxydodecanoyl-[ACP] + NADP(+)</text>
        <dbReference type="Rhea" id="RHEA:41872"/>
        <dbReference type="Rhea" id="RHEA-COMP:9641"/>
        <dbReference type="Rhea" id="RHEA-COMP:9642"/>
        <dbReference type="ChEBI" id="CHEBI:15378"/>
        <dbReference type="ChEBI" id="CHEBI:57783"/>
        <dbReference type="ChEBI" id="CHEBI:58349"/>
        <dbReference type="ChEBI" id="CHEBI:78469"/>
        <dbReference type="ChEBI" id="CHEBI:78470"/>
    </reaction>
    <physiologicalReaction direction="left-to-right" evidence="58">
        <dbReference type="Rhea" id="RHEA:41873"/>
    </physiologicalReaction>
</comment>
<dbReference type="InterPro" id="IPR036291">
    <property type="entry name" value="NAD(P)-bd_dom_sf"/>
</dbReference>
<comment type="catalytic activity">
    <reaction evidence="51">
        <text>a 2,3-saturated acyl-[ACP] + NADP(+) = a (2E)-enoyl-[ACP] + NADPH + H(+)</text>
        <dbReference type="Rhea" id="RHEA:22564"/>
        <dbReference type="Rhea" id="RHEA-COMP:9925"/>
        <dbReference type="Rhea" id="RHEA-COMP:9926"/>
        <dbReference type="ChEBI" id="CHEBI:15378"/>
        <dbReference type="ChEBI" id="CHEBI:57783"/>
        <dbReference type="ChEBI" id="CHEBI:58349"/>
        <dbReference type="ChEBI" id="CHEBI:78784"/>
        <dbReference type="ChEBI" id="CHEBI:78785"/>
        <dbReference type="EC" id="1.3.1.39"/>
    </reaction>
    <physiologicalReaction direction="right-to-left" evidence="51">
        <dbReference type="Rhea" id="RHEA:22566"/>
    </physiologicalReaction>
</comment>
<evidence type="ECO:0000256" key="47">
    <source>
        <dbReference type="ARBA" id="ARBA00048289"/>
    </source>
</evidence>
<dbReference type="SUPFAM" id="SSF51735">
    <property type="entry name" value="NAD(P)-binding Rossmann-fold domains"/>
    <property type="match status" value="2"/>
</dbReference>
<evidence type="ECO:0000256" key="52">
    <source>
        <dbReference type="ARBA" id="ARBA00048691"/>
    </source>
</evidence>
<comment type="catalytic activity">
    <reaction evidence="40">
        <text>dodecanoyl-[ACP] + malonyl-[ACP] + H(+) = 3-oxotetradecanoyl-[ACP] + holo-[ACP] + CO2</text>
        <dbReference type="Rhea" id="RHEA:41884"/>
        <dbReference type="Rhea" id="RHEA-COMP:9623"/>
        <dbReference type="Rhea" id="RHEA-COMP:9644"/>
        <dbReference type="Rhea" id="RHEA-COMP:9645"/>
        <dbReference type="Rhea" id="RHEA-COMP:9685"/>
        <dbReference type="ChEBI" id="CHEBI:15378"/>
        <dbReference type="ChEBI" id="CHEBI:16526"/>
        <dbReference type="ChEBI" id="CHEBI:64479"/>
        <dbReference type="ChEBI" id="CHEBI:65264"/>
        <dbReference type="ChEBI" id="CHEBI:78449"/>
        <dbReference type="ChEBI" id="CHEBI:78473"/>
    </reaction>
    <physiologicalReaction direction="left-to-right" evidence="40">
        <dbReference type="Rhea" id="RHEA:41885"/>
    </physiologicalReaction>
</comment>
<dbReference type="InterPro" id="IPR013968">
    <property type="entry name" value="PKS_KR"/>
</dbReference>
<comment type="catalytic activity">
    <reaction evidence="52">
        <text>holo-[ACP] + acetyl-CoA = acetyl-[ACP] + CoA</text>
        <dbReference type="Rhea" id="RHEA:41788"/>
        <dbReference type="Rhea" id="RHEA-COMP:9621"/>
        <dbReference type="Rhea" id="RHEA-COMP:9685"/>
        <dbReference type="ChEBI" id="CHEBI:57287"/>
        <dbReference type="ChEBI" id="CHEBI:57288"/>
        <dbReference type="ChEBI" id="CHEBI:64479"/>
        <dbReference type="ChEBI" id="CHEBI:78446"/>
        <dbReference type="EC" id="2.3.1.38"/>
    </reaction>
    <physiologicalReaction direction="left-to-right" evidence="52">
        <dbReference type="Rhea" id="RHEA:41789"/>
    </physiologicalReaction>
</comment>
<comment type="catalytic activity">
    <reaction evidence="61">
        <text>butanoyl-[ACP] + malonyl-[ACP] + H(+) = 3-oxohexanoyl-[ACP] + holo-[ACP] + CO2</text>
        <dbReference type="Rhea" id="RHEA:41820"/>
        <dbReference type="Rhea" id="RHEA-COMP:9623"/>
        <dbReference type="Rhea" id="RHEA-COMP:9628"/>
        <dbReference type="Rhea" id="RHEA-COMP:9629"/>
        <dbReference type="Rhea" id="RHEA-COMP:9685"/>
        <dbReference type="ChEBI" id="CHEBI:15378"/>
        <dbReference type="ChEBI" id="CHEBI:16526"/>
        <dbReference type="ChEBI" id="CHEBI:64479"/>
        <dbReference type="ChEBI" id="CHEBI:78449"/>
        <dbReference type="ChEBI" id="CHEBI:78454"/>
        <dbReference type="ChEBI" id="CHEBI:78456"/>
    </reaction>
    <physiologicalReaction direction="left-to-right" evidence="61">
        <dbReference type="Rhea" id="RHEA:41821"/>
    </physiologicalReaction>
</comment>
<dbReference type="SUPFAM" id="SSF50129">
    <property type="entry name" value="GroES-like"/>
    <property type="match status" value="1"/>
</dbReference>